<accession>A0A6P8IGW0</accession>
<evidence type="ECO:0000256" key="3">
    <source>
        <dbReference type="SAM" id="MobiDB-lite"/>
    </source>
</evidence>
<dbReference type="OrthoDB" id="2325716at2759"/>
<dbReference type="InterPro" id="IPR052752">
    <property type="entry name" value="NACHT-WD_repeat"/>
</dbReference>
<dbReference type="Pfam" id="PF13271">
    <property type="entry name" value="DUF4062"/>
    <property type="match status" value="1"/>
</dbReference>
<evidence type="ECO:0000313" key="5">
    <source>
        <dbReference type="Proteomes" id="UP000515163"/>
    </source>
</evidence>
<evidence type="ECO:0000256" key="1">
    <source>
        <dbReference type="ARBA" id="ARBA00022574"/>
    </source>
</evidence>
<dbReference type="KEGG" id="aten:116301028"/>
<proteinExistence type="predicted"/>
<dbReference type="PANTHER" id="PTHR19871:SF14">
    <property type="entry name" value="DUF4062 DOMAIN-CONTAINING PROTEIN"/>
    <property type="match status" value="1"/>
</dbReference>
<gene>
    <name evidence="6" type="primary">LOC116301028</name>
</gene>
<dbReference type="PANTHER" id="PTHR19871">
    <property type="entry name" value="BETA TRANSDUCIN-RELATED PROTEIN"/>
    <property type="match status" value="1"/>
</dbReference>
<name>A0A6P8IGW0_ACTTE</name>
<dbReference type="InterPro" id="IPR007111">
    <property type="entry name" value="NACHT_NTPase"/>
</dbReference>
<dbReference type="SUPFAM" id="SSF82171">
    <property type="entry name" value="DPP6 N-terminal domain-like"/>
    <property type="match status" value="1"/>
</dbReference>
<dbReference type="SUPFAM" id="SSF69322">
    <property type="entry name" value="Tricorn protease domain 2"/>
    <property type="match status" value="1"/>
</dbReference>
<feature type="region of interest" description="Disordered" evidence="3">
    <location>
        <begin position="18"/>
        <end position="38"/>
    </location>
</feature>
<dbReference type="PROSITE" id="PS50837">
    <property type="entry name" value="NACHT"/>
    <property type="match status" value="1"/>
</dbReference>
<dbReference type="Pfam" id="PF05729">
    <property type="entry name" value="NACHT"/>
    <property type="match status" value="1"/>
</dbReference>
<dbReference type="Gene3D" id="3.40.50.300">
    <property type="entry name" value="P-loop containing nucleotide triphosphate hydrolases"/>
    <property type="match status" value="1"/>
</dbReference>
<evidence type="ECO:0000256" key="2">
    <source>
        <dbReference type="ARBA" id="ARBA00022737"/>
    </source>
</evidence>
<protein>
    <submittedName>
        <fullName evidence="6">NACHT domain- and WD repeat-containing protein 1-like</fullName>
    </submittedName>
</protein>
<organism evidence="5 6">
    <name type="scientific">Actinia tenebrosa</name>
    <name type="common">Australian red waratah sea anemone</name>
    <dbReference type="NCBI Taxonomy" id="6105"/>
    <lineage>
        <taxon>Eukaryota</taxon>
        <taxon>Metazoa</taxon>
        <taxon>Cnidaria</taxon>
        <taxon>Anthozoa</taxon>
        <taxon>Hexacorallia</taxon>
        <taxon>Actiniaria</taxon>
        <taxon>Actiniidae</taxon>
        <taxon>Actinia</taxon>
    </lineage>
</organism>
<dbReference type="GeneID" id="116301028"/>
<feature type="compositionally biased region" description="Polar residues" evidence="3">
    <location>
        <begin position="19"/>
        <end position="28"/>
    </location>
</feature>
<dbReference type="SUPFAM" id="SSF52540">
    <property type="entry name" value="P-loop containing nucleoside triphosphate hydrolases"/>
    <property type="match status" value="1"/>
</dbReference>
<dbReference type="InParanoid" id="A0A6P8IGW0"/>
<dbReference type="Proteomes" id="UP000515163">
    <property type="component" value="Unplaced"/>
</dbReference>
<dbReference type="Gene3D" id="1.25.40.370">
    <property type="match status" value="1"/>
</dbReference>
<evidence type="ECO:0000259" key="4">
    <source>
        <dbReference type="PROSITE" id="PS50837"/>
    </source>
</evidence>
<dbReference type="InterPro" id="IPR015943">
    <property type="entry name" value="WD40/YVTN_repeat-like_dom_sf"/>
</dbReference>
<dbReference type="InterPro" id="IPR057588">
    <property type="entry name" value="NWD1/2-like_WH"/>
</dbReference>
<dbReference type="Gene3D" id="2.130.10.10">
    <property type="entry name" value="YVTN repeat-like/Quinoprotein amine dehydrogenase"/>
    <property type="match status" value="3"/>
</dbReference>
<feature type="domain" description="NACHT" evidence="4">
    <location>
        <begin position="444"/>
        <end position="560"/>
    </location>
</feature>
<reference evidence="6" key="1">
    <citation type="submission" date="2025-08" db="UniProtKB">
        <authorList>
            <consortium name="RefSeq"/>
        </authorList>
    </citation>
    <scope>IDENTIFICATION</scope>
    <source>
        <tissue evidence="6">Tentacle</tissue>
    </source>
</reference>
<keyword evidence="5" id="KW-1185">Reference proteome</keyword>
<keyword evidence="1" id="KW-0853">WD repeat</keyword>
<dbReference type="InterPro" id="IPR025139">
    <property type="entry name" value="DUF4062"/>
</dbReference>
<sequence>MGCGASTNIVIDQSKPPYQKQTIASQNSRNKDDKSNPVKAEQVIIDSNNSTTESEYTIIKHINMASIEKVFFGDLNVEFSEDINIVRIFTSSTFTDTSVERNTLMSRVYPRIKTFCQEKGYDFQVVDLRWGIREESMDDHSMSELCMKELQACQKLSTGPNFITFLGQKYGYRPLPPKIEAVELEQLIHAIEVPENVELVKDWYQEDDNSVPSDYVLQPISSRLVHFRDHEHAQLHDEAAAKWMEIYGRLHSILSKAADKVLAPDVARKYHMSVTEHEIRRGVMESSCPEKQCFWFKRVIKDLRENVDKPKAPFFIDVARPEAAVDETAQDLLDSLKAQEMSSLLPKDNVIQYEIHWSEEGIDPKSSEEHEKYIDKLCDNFYEVLTKTISDGIEKKKSIQPKDLLTKELYHQGLFCKRKCQSFHGRKEFLSTVKNKLLNDGAKRTVVIHGESGCGKTSIMAKIASEMRKWITDKFQHPEDSFSSIEICVVVYRFLGTSPDSSSPRPLLHSICEQLCRVSSQPSRKIPEDMKSLTEYFPKCLAAAASYHPIILLLDSLDQITGQGWSQELNWWPKVLPKNVYAVLSTLPGREFHCLSYLKSYLPPHCFLEVPKMTYEEAEVILDSWLNSVKRVLQPQQKKIVLDGFRGCQLPLYLKLTFDEASRWKSYTPENETQIGADVEAIINALFDCLEKKYGKILVSQAFGYITASKSGLTELELDDLLSLDDTVLNDIYQFWTPPIRRMLPLLWFRLHSDVEDYLIKRGADGVPVVYWYHRQFIETAKKRYLDPEKVEELHKSMVEYYVGKWADGKKKPYINDSGVEVPMDRLVASQPVLYDENPEQPVFNKRKLSELPFHMIHARQLNDLKKEAFCNFDFLSAKLRATSLEELLEDFAYATSIFDNDDDLHAVNRFFHLSSMALRNDRNQLASQIIGRLGPFTNDDKHPFVGKLVKQAQSSGVTGLPNFVTSEKCLTSPGGALISSLTVNDQNACCSFSCDGVHVFVGSSNKEGLCLQVLVNSNGKLVRQFSLNLPEKERAFRWTLKASALHKDLVLVGGAQNMILLDTKTKHIVKTFHVLKESMKNFAYPFAFLNGEKQIAAVSDEGVKVWNTDDRKVMHFISLPGVTVDTVKALDAQGKWVVYSVQDDGFNILNAEDGNQETIFKLQDTIKEIKITEREEVIVLTSKRKKLHIFDLKSKGLIREVSEFECYFGINRLQLTMDGTKAVSFTDKDILISTLETGQVQRIPKPELFEENIDCTQLFSSDGVNVFAVGYDKVLRVYHLDKLANNDKIEQVSERKLLSGTISSVYPSYGNRYLPTKTITNGQKELTIWDVKDNKPRRVRCLRHEEGINELRMCSPTRAVAKFFSEGSENCGFGVLDLKEGKIERYLPGDANLLWSVGFTDDVHFMAFSREKRRLQVWDINKGVITFKHRFDKKQPISEALMNRDRSYVICGLVKNDKLPHKSLPLIAFDCRNNRHHVLKMKKQQLTLHSASISHDGRFLIALTLETVPTLWDVPSGKLLFVLPIDSVHATGVSSRRNIAITCRGEADGVLQLWSIETGCILSQFDTEPTHKILINADENVAYTFQANNFYSWDLANRRRLASFTMDWAPIPRHVFEVGNAVVVPIPEAPLITSLRLQGQGYDGAEVESCDEAYSDVTVDGKLLFSSDT</sequence>
<evidence type="ECO:0000313" key="6">
    <source>
        <dbReference type="RefSeq" id="XP_031565888.1"/>
    </source>
</evidence>
<keyword evidence="2" id="KW-0677">Repeat</keyword>
<dbReference type="RefSeq" id="XP_031565888.1">
    <property type="nucleotide sequence ID" value="XM_031710028.1"/>
</dbReference>
<dbReference type="InterPro" id="IPR027417">
    <property type="entry name" value="P-loop_NTPase"/>
</dbReference>
<dbReference type="Pfam" id="PF25469">
    <property type="entry name" value="WHD_NWD1"/>
    <property type="match status" value="1"/>
</dbReference>
<dbReference type="FunCoup" id="A0A6P8IGW0">
    <property type="interactions" value="327"/>
</dbReference>